<evidence type="ECO:0000313" key="7">
    <source>
        <dbReference type="Proteomes" id="UP000218267"/>
    </source>
</evidence>
<dbReference type="KEGG" id="mbas:ALGA_4266"/>
<dbReference type="SUPFAM" id="SSF53187">
    <property type="entry name" value="Zn-dependent exopeptidases"/>
    <property type="match status" value="1"/>
</dbReference>
<dbReference type="GO" id="GO:0046872">
    <property type="term" value="F:metal ion binding"/>
    <property type="evidence" value="ECO:0007669"/>
    <property type="project" value="UniProtKB-KW"/>
</dbReference>
<dbReference type="CDD" id="cd06251">
    <property type="entry name" value="M14_ASTE_ASPA-like"/>
    <property type="match status" value="1"/>
</dbReference>
<name>A0A1Y1CQ60_9BACT</name>
<dbReference type="GO" id="GO:0016788">
    <property type="term" value="F:hydrolase activity, acting on ester bonds"/>
    <property type="evidence" value="ECO:0007669"/>
    <property type="project" value="InterPro"/>
</dbReference>
<evidence type="ECO:0000313" key="6">
    <source>
        <dbReference type="EMBL" id="BAX82557.1"/>
    </source>
</evidence>
<accession>A0A1Y1CQ60</accession>
<dbReference type="RefSeq" id="WP_096432976.1">
    <property type="nucleotide sequence ID" value="NZ_AP018042.1"/>
</dbReference>
<dbReference type="PIRSF" id="PIRSF039012">
    <property type="entry name" value="ASP"/>
    <property type="match status" value="1"/>
</dbReference>
<dbReference type="PANTHER" id="PTHR37326">
    <property type="entry name" value="BLL3975 PROTEIN"/>
    <property type="match status" value="1"/>
</dbReference>
<dbReference type="InterPro" id="IPR053138">
    <property type="entry name" value="N-alpha-Ac-DABA_deacetylase"/>
</dbReference>
<sequence>MLNDKFTILGKEIKRGERAFLELEVAKLHTRNSIRVPVIVERAKKDGPTLLLMGGVHGDEVNGIAIVRNIIRKKYNKPKRGMIICIPVFNVFGFLNLRREFPDGRDLNRMFPGYLNGSLASQFAYRFTKEIAPKVDYVIDFHSGGADRSNFPQIRCVTKEEESLQLARIFNAPFILNSEYISKSVRDTIRNLGKTILLFEGGKSNDLDEEVISCGVEGAVNVMKYLGLQDGDLELKQSPVVIPKAQWLRAPNSGMFQLRVTNGSWVVKKQILGEITDPYGDYEKKVFAPFDCYVFCVNTAPMVHKGDALFHVSLETQIDEFNNDLISPDYLVE</sequence>
<dbReference type="Pfam" id="PF24827">
    <property type="entry name" value="AstE_AspA_cat"/>
    <property type="match status" value="1"/>
</dbReference>
<dbReference type="Proteomes" id="UP000218267">
    <property type="component" value="Chromosome"/>
</dbReference>
<protein>
    <submittedName>
        <fullName evidence="6">Succinylglutamate desuccinylase</fullName>
    </submittedName>
</protein>
<proteinExistence type="predicted"/>
<gene>
    <name evidence="6" type="ORF">ALGA_4266</name>
</gene>
<dbReference type="AlphaFoldDB" id="A0A1Y1CQ60"/>
<dbReference type="InterPro" id="IPR055438">
    <property type="entry name" value="AstE_AspA_cat"/>
</dbReference>
<keyword evidence="7" id="KW-1185">Reference proteome</keyword>
<evidence type="ECO:0000256" key="4">
    <source>
        <dbReference type="ARBA" id="ARBA00022833"/>
    </source>
</evidence>
<organism evidence="6 7">
    <name type="scientific">Labilibaculum antarcticum</name>
    <dbReference type="NCBI Taxonomy" id="1717717"/>
    <lineage>
        <taxon>Bacteria</taxon>
        <taxon>Pseudomonadati</taxon>
        <taxon>Bacteroidota</taxon>
        <taxon>Bacteroidia</taxon>
        <taxon>Marinilabiliales</taxon>
        <taxon>Marinifilaceae</taxon>
        <taxon>Labilibaculum</taxon>
    </lineage>
</organism>
<reference evidence="6 7" key="1">
    <citation type="journal article" date="2018" name="Mar. Genomics">
        <title>Complete genome sequence of Marinifilaceae bacterium strain SPP2, isolated from the Antarctic marine sediment.</title>
        <authorList>
            <person name="Watanabe M."/>
            <person name="Kojima H."/>
            <person name="Fukui M."/>
        </authorList>
    </citation>
    <scope>NUCLEOTIDE SEQUENCE [LARGE SCALE GENOMIC DNA]</scope>
    <source>
        <strain evidence="6 7">SPP2</strain>
    </source>
</reference>
<keyword evidence="4" id="KW-0862">Zinc</keyword>
<dbReference type="Gene3D" id="3.40.630.10">
    <property type="entry name" value="Zn peptidases"/>
    <property type="match status" value="1"/>
</dbReference>
<comment type="cofactor">
    <cofactor evidence="1">
        <name>Zn(2+)</name>
        <dbReference type="ChEBI" id="CHEBI:29105"/>
    </cofactor>
</comment>
<dbReference type="GO" id="GO:0016811">
    <property type="term" value="F:hydrolase activity, acting on carbon-nitrogen (but not peptide) bonds, in linear amides"/>
    <property type="evidence" value="ECO:0007669"/>
    <property type="project" value="InterPro"/>
</dbReference>
<evidence type="ECO:0000256" key="1">
    <source>
        <dbReference type="ARBA" id="ARBA00001947"/>
    </source>
</evidence>
<keyword evidence="3" id="KW-0378">Hydrolase</keyword>
<dbReference type="PANTHER" id="PTHR37326:SF2">
    <property type="entry name" value="SUCCINYLGLUTAMATE DESUCCINYLASE_ASPARTOACYLASE FAMILY PROTEIN"/>
    <property type="match status" value="1"/>
</dbReference>
<dbReference type="OrthoDB" id="9782876at2"/>
<feature type="domain" description="Succinylglutamate desuccinylase/Aspartoacylase catalytic" evidence="5">
    <location>
        <begin position="46"/>
        <end position="225"/>
    </location>
</feature>
<evidence type="ECO:0000259" key="5">
    <source>
        <dbReference type="Pfam" id="PF24827"/>
    </source>
</evidence>
<reference evidence="7" key="2">
    <citation type="journal article" date="2020" name="Antonie Van Leeuwenhoek">
        <title>Labilibaculum antarcticum sp. nov., a novel facultative anaerobic, psychrotorelant bacterium isolated from marine sediment of Antarctica.</title>
        <authorList>
            <person name="Watanabe M."/>
            <person name="Kojima H."/>
            <person name="Fukui M."/>
        </authorList>
    </citation>
    <scope>NUCLEOTIDE SEQUENCE [LARGE SCALE GENOMIC DNA]</scope>
    <source>
        <strain evidence="7">SPP2</strain>
    </source>
</reference>
<dbReference type="EMBL" id="AP018042">
    <property type="protein sequence ID" value="BAX82557.1"/>
    <property type="molecule type" value="Genomic_DNA"/>
</dbReference>
<evidence type="ECO:0000256" key="2">
    <source>
        <dbReference type="ARBA" id="ARBA00022723"/>
    </source>
</evidence>
<dbReference type="InterPro" id="IPR043795">
    <property type="entry name" value="N-alpha-Ac-DABA-like"/>
</dbReference>
<evidence type="ECO:0000256" key="3">
    <source>
        <dbReference type="ARBA" id="ARBA00022801"/>
    </source>
</evidence>
<keyword evidence="2" id="KW-0479">Metal-binding</keyword>